<protein>
    <recommendedName>
        <fullName evidence="3">DUF5689 domain-containing protein</fullName>
    </recommendedName>
</protein>
<feature type="chain" id="PRO_5013324368" description="DUF5689 domain-containing protein" evidence="1">
    <location>
        <begin position="26"/>
        <end position="562"/>
    </location>
</feature>
<name>A0A212J5I2_9BACT</name>
<proteinExistence type="predicted"/>
<evidence type="ECO:0000256" key="1">
    <source>
        <dbReference type="SAM" id="SignalP"/>
    </source>
</evidence>
<sequence length="562" mass="63051">MLMKKNFYMAILSIAVLLLGCTDSENELVTDDYSNGKTTKGMVSPSLGKESSSNPNLYYYWDDWSKVNNIFLNREGEVDPPWYTNFGNSMRIPENIRIDVKKEDGWIMLGHTLERLNLAEPNYMLFYNKRTGILKGFYFSDAAEQNQNVKWVLSTSQPSSLLPANERFSNLSSQGQTYAITSNIVIPNVISSEGPLNQGWNCFTFELPYGTLNQNPIISITGYSINRYELTGTGTFSGQVVVPTTVTSNSLDSWKSFLNMTSSFTGATSTFANLFKKPSTKTLSELLNGHSKSTKSIIGTIGIINSAVSIASSLLGGASFFTSKKETVIQRYDFSGNIKLTGEVVGKFDGLIKSIDNIDLGILNNNEVLGVWGLKELPKTTVNKYAFVSSFSVPVDTEMYDVYRYLYIKPEVKKESIIINPALLPLIKDYKVTVGDVISASSSDKKIRGLKYEQIQNDWYSANTDNGSLKLQNNIFPAGYMYLRDTRNVDFYMSFLDTFPEMYVSVLVEIEYNDGSVLSSSRVFKVNGSIYDNKSDITRSTPRYTQNIFVNYLFIGEDRFSL</sequence>
<dbReference type="AlphaFoldDB" id="A0A212J5I2"/>
<gene>
    <name evidence="2" type="ORF">KL86DYS2_10779</name>
</gene>
<feature type="signal peptide" evidence="1">
    <location>
        <begin position="1"/>
        <end position="25"/>
    </location>
</feature>
<keyword evidence="1" id="KW-0732">Signal</keyword>
<accession>A0A212J5I2</accession>
<dbReference type="PROSITE" id="PS51257">
    <property type="entry name" value="PROKAR_LIPOPROTEIN"/>
    <property type="match status" value="1"/>
</dbReference>
<organism evidence="2">
    <name type="scientific">uncultured Dysgonomonas sp</name>
    <dbReference type="NCBI Taxonomy" id="206096"/>
    <lineage>
        <taxon>Bacteria</taxon>
        <taxon>Pseudomonadati</taxon>
        <taxon>Bacteroidota</taxon>
        <taxon>Bacteroidia</taxon>
        <taxon>Bacteroidales</taxon>
        <taxon>Dysgonomonadaceae</taxon>
        <taxon>Dysgonomonas</taxon>
        <taxon>environmental samples</taxon>
    </lineage>
</organism>
<evidence type="ECO:0000313" key="2">
    <source>
        <dbReference type="EMBL" id="SBV94722.1"/>
    </source>
</evidence>
<dbReference type="EMBL" id="FLUL01000001">
    <property type="protein sequence ID" value="SBV94722.1"/>
    <property type="molecule type" value="Genomic_DNA"/>
</dbReference>
<evidence type="ECO:0008006" key="3">
    <source>
        <dbReference type="Google" id="ProtNLM"/>
    </source>
</evidence>
<reference evidence="2" key="1">
    <citation type="submission" date="2016-04" db="EMBL/GenBank/DDBJ databases">
        <authorList>
            <person name="Evans L.H."/>
            <person name="Alamgir A."/>
            <person name="Owens N."/>
            <person name="Weber N.D."/>
            <person name="Virtaneva K."/>
            <person name="Barbian K."/>
            <person name="Babar A."/>
            <person name="Rosenke K."/>
        </authorList>
    </citation>
    <scope>NUCLEOTIDE SEQUENCE</scope>
    <source>
        <strain evidence="2">86-2</strain>
    </source>
</reference>